<evidence type="ECO:0000256" key="3">
    <source>
        <dbReference type="ARBA" id="ARBA00022528"/>
    </source>
</evidence>
<dbReference type="PRINTS" id="PR00061">
    <property type="entry name" value="RIBOSOMALL19"/>
</dbReference>
<name>A0A0D3ML18_9STRA</name>
<organism evidence="8">
    <name type="scientific">Ochromonas sp. CCMP1393</name>
    <dbReference type="NCBI Taxonomy" id="420556"/>
    <lineage>
        <taxon>Eukaryota</taxon>
        <taxon>Sar</taxon>
        <taxon>Stramenopiles</taxon>
        <taxon>Ochrophyta</taxon>
        <taxon>Chrysophyceae</taxon>
        <taxon>Chromulinales</taxon>
        <taxon>Chromulinaceae</taxon>
        <taxon>Ochromonas</taxon>
    </lineage>
</organism>
<protein>
    <recommendedName>
        <fullName evidence="7">50S ribosomal protein L19, chloroplastic</fullName>
    </recommendedName>
</protein>
<dbReference type="InterPro" id="IPR038657">
    <property type="entry name" value="Ribosomal_bL19_sf"/>
</dbReference>
<dbReference type="Pfam" id="PF01245">
    <property type="entry name" value="Ribosomal_L19"/>
    <property type="match status" value="1"/>
</dbReference>
<evidence type="ECO:0000256" key="2">
    <source>
        <dbReference type="ARBA" id="ARBA00005781"/>
    </source>
</evidence>
<reference evidence="8" key="1">
    <citation type="journal article" date="2015" name="Sci. Rep.">
        <title>Updating algal evolutionary relationships through plastid genome sequencing: did alveolate plastids emerge through endosymbiosis of an ochrophyte?</title>
        <authorList>
            <person name="Sevcikova T."/>
            <person name="Horak A."/>
            <person name="Klimes V."/>
            <person name="Zbrankova V."/>
            <person name="Demir-Hilton E."/>
            <person name="Sudek S."/>
            <person name="Jenkins J."/>
            <person name="Schmutz J."/>
            <person name="Pribyl P."/>
            <person name="Fousek J."/>
            <person name="Vlcek C."/>
            <person name="Lang B.F."/>
            <person name="Obornik M."/>
            <person name="Worden A.Z."/>
            <person name="Elias M."/>
        </authorList>
    </citation>
    <scope>NUCLEOTIDE SEQUENCE</scope>
</reference>
<geneLocation type="plastid" evidence="8"/>
<dbReference type="EMBL" id="KJ877675">
    <property type="protein sequence ID" value="AIM52763.1"/>
    <property type="molecule type" value="Genomic_DNA"/>
</dbReference>
<dbReference type="GO" id="GO:0009507">
    <property type="term" value="C:chloroplast"/>
    <property type="evidence" value="ECO:0007669"/>
    <property type="project" value="UniProtKB-SubCell"/>
</dbReference>
<comment type="similarity">
    <text evidence="2">Belongs to the bacterial ribosomal protein bL19 family.</text>
</comment>
<evidence type="ECO:0000256" key="6">
    <source>
        <dbReference type="ARBA" id="ARBA00023274"/>
    </source>
</evidence>
<dbReference type="GO" id="GO:0005762">
    <property type="term" value="C:mitochondrial large ribosomal subunit"/>
    <property type="evidence" value="ECO:0007669"/>
    <property type="project" value="TreeGrafter"/>
</dbReference>
<dbReference type="PANTHER" id="PTHR15680">
    <property type="entry name" value="RIBOSOMAL PROTEIN L19"/>
    <property type="match status" value="1"/>
</dbReference>
<dbReference type="GO" id="GO:0003735">
    <property type="term" value="F:structural constituent of ribosome"/>
    <property type="evidence" value="ECO:0007669"/>
    <property type="project" value="InterPro"/>
</dbReference>
<dbReference type="GO" id="GO:0006412">
    <property type="term" value="P:translation"/>
    <property type="evidence" value="ECO:0007669"/>
    <property type="project" value="InterPro"/>
</dbReference>
<evidence type="ECO:0000313" key="8">
    <source>
        <dbReference type="EMBL" id="AIM52763.1"/>
    </source>
</evidence>
<evidence type="ECO:0000256" key="5">
    <source>
        <dbReference type="ARBA" id="ARBA00022980"/>
    </source>
</evidence>
<keyword evidence="4 8" id="KW-0934">Plastid</keyword>
<comment type="subcellular location">
    <subcellularLocation>
        <location evidence="1">Plastid</location>
        <location evidence="1">Chloroplast</location>
    </subcellularLocation>
</comment>
<evidence type="ECO:0000256" key="4">
    <source>
        <dbReference type="ARBA" id="ARBA00022640"/>
    </source>
</evidence>
<dbReference type="AlphaFoldDB" id="A0A0D3ML18"/>
<evidence type="ECO:0000256" key="7">
    <source>
        <dbReference type="ARBA" id="ARBA00035376"/>
    </source>
</evidence>
<dbReference type="NCBIfam" id="TIGR01024">
    <property type="entry name" value="rplS_bact"/>
    <property type="match status" value="1"/>
</dbReference>
<dbReference type="InterPro" id="IPR008991">
    <property type="entry name" value="Translation_prot_SH3-like_sf"/>
</dbReference>
<dbReference type="SUPFAM" id="SSF50104">
    <property type="entry name" value="Translation proteins SH3-like domain"/>
    <property type="match status" value="1"/>
</dbReference>
<dbReference type="InterPro" id="IPR001857">
    <property type="entry name" value="Ribosomal_bL19"/>
</dbReference>
<gene>
    <name evidence="8" type="primary">rpl19</name>
</gene>
<dbReference type="PANTHER" id="PTHR15680:SF9">
    <property type="entry name" value="LARGE RIBOSOMAL SUBUNIT PROTEIN BL19M"/>
    <property type="match status" value="1"/>
</dbReference>
<accession>A0A0D3ML18</accession>
<keyword evidence="6" id="KW-0687">Ribonucleoprotein</keyword>
<sequence length="110" mass="12908">MKRIESKHFNEFDVIPKPGDILRIGYKIPEGDKERIQFYEGLVISIKNRTLSKTFKVRRTVQGIGVEQTFIFNSPKIVSITRKQASKVRRAKLYFIRELKGKASRLKIKR</sequence>
<evidence type="ECO:0000256" key="1">
    <source>
        <dbReference type="ARBA" id="ARBA00004229"/>
    </source>
</evidence>
<keyword evidence="5 8" id="KW-0689">Ribosomal protein</keyword>
<proteinExistence type="inferred from homology"/>
<dbReference type="Gene3D" id="2.30.30.790">
    <property type="match status" value="1"/>
</dbReference>
<dbReference type="PIRSF" id="PIRSF002191">
    <property type="entry name" value="Ribosomal_L19"/>
    <property type="match status" value="1"/>
</dbReference>
<keyword evidence="3" id="KW-0150">Chloroplast</keyword>